<feature type="compositionally biased region" description="Basic and acidic residues" evidence="2">
    <location>
        <begin position="9"/>
        <end position="29"/>
    </location>
</feature>
<organism evidence="3 4">
    <name type="scientific">Cladophialophora chaetospira</name>
    <dbReference type="NCBI Taxonomy" id="386627"/>
    <lineage>
        <taxon>Eukaryota</taxon>
        <taxon>Fungi</taxon>
        <taxon>Dikarya</taxon>
        <taxon>Ascomycota</taxon>
        <taxon>Pezizomycotina</taxon>
        <taxon>Eurotiomycetes</taxon>
        <taxon>Chaetothyriomycetidae</taxon>
        <taxon>Chaetothyriales</taxon>
        <taxon>Herpotrichiellaceae</taxon>
        <taxon>Cladophialophora</taxon>
    </lineage>
</organism>
<evidence type="ECO:0000313" key="4">
    <source>
        <dbReference type="Proteomes" id="UP001172673"/>
    </source>
</evidence>
<evidence type="ECO:0000256" key="1">
    <source>
        <dbReference type="SAM" id="Coils"/>
    </source>
</evidence>
<dbReference type="EMBL" id="JAPDRK010000027">
    <property type="protein sequence ID" value="KAJ9602259.1"/>
    <property type="molecule type" value="Genomic_DNA"/>
</dbReference>
<keyword evidence="1" id="KW-0175">Coiled coil</keyword>
<sequence length="111" mass="12696">MSLGTAKPSDGELTMRDFKESPENLKKDAPASARTQSSSPQPERPVNFYRTHGRAFAKVVTLAFLTYQISYWAWLTLETEEIKDRKNREIKSLEEEVRLLEEGRKSHKPGG</sequence>
<protein>
    <submittedName>
        <fullName evidence="3">Uncharacterized protein</fullName>
    </submittedName>
</protein>
<comment type="caution">
    <text evidence="3">The sequence shown here is derived from an EMBL/GenBank/DDBJ whole genome shotgun (WGS) entry which is preliminary data.</text>
</comment>
<dbReference type="Proteomes" id="UP001172673">
    <property type="component" value="Unassembled WGS sequence"/>
</dbReference>
<proteinExistence type="predicted"/>
<feature type="region of interest" description="Disordered" evidence="2">
    <location>
        <begin position="1"/>
        <end position="46"/>
    </location>
</feature>
<name>A0AA38WW72_9EURO</name>
<keyword evidence="4" id="KW-1185">Reference proteome</keyword>
<feature type="coiled-coil region" evidence="1">
    <location>
        <begin position="76"/>
        <end position="103"/>
    </location>
</feature>
<gene>
    <name evidence="3" type="ORF">H2200_013114</name>
</gene>
<evidence type="ECO:0000313" key="3">
    <source>
        <dbReference type="EMBL" id="KAJ9602259.1"/>
    </source>
</evidence>
<accession>A0AA38WW72</accession>
<reference evidence="3" key="1">
    <citation type="submission" date="2022-10" db="EMBL/GenBank/DDBJ databases">
        <title>Culturing micro-colonial fungi from biological soil crusts in the Mojave desert and describing Neophaeococcomyces mojavensis, and introducing the new genera and species Taxawa tesnikishii.</title>
        <authorList>
            <person name="Kurbessoian T."/>
            <person name="Stajich J.E."/>
        </authorList>
    </citation>
    <scope>NUCLEOTIDE SEQUENCE</scope>
    <source>
        <strain evidence="3">TK_41</strain>
    </source>
</reference>
<evidence type="ECO:0000256" key="2">
    <source>
        <dbReference type="SAM" id="MobiDB-lite"/>
    </source>
</evidence>
<dbReference type="AlphaFoldDB" id="A0AA38WW72"/>